<comment type="caution">
    <text evidence="2">The sequence shown here is derived from an EMBL/GenBank/DDBJ whole genome shotgun (WGS) entry which is preliminary data.</text>
</comment>
<sequence length="287" mass="33126">MTMCDNWKEEEERKKEAEDKFTIESTRQSIFDRSSDIDINDMQNMKSYFSSWKPFWKSSSNSCHSRTLTLAPSNINFTSSSLGDLKHSVIDEKLMIDISTKLMESDCPPKLQICAHNNQWFALNNSHLLVYRQLERIGLCDTVVCDIIRSQDVPVGIRQTLIPVTTVEHEQHHCFQHSRTRHNDQYMLMDEEGIQSQDEILYCADTQIDSCGYFEGEDQCDCSVVAYGESDHEEESEDEQPDDSFGEWQTSPSIPPTQLSIISDNRLDEPDNDDDVEDNQKEMQSLL</sequence>
<gene>
    <name evidence="2" type="ORF">EDS130_LOCUS5950</name>
</gene>
<dbReference type="OrthoDB" id="415230at2759"/>
<protein>
    <submittedName>
        <fullName evidence="2">Uncharacterized protein</fullName>
    </submittedName>
</protein>
<evidence type="ECO:0000256" key="1">
    <source>
        <dbReference type="SAM" id="MobiDB-lite"/>
    </source>
</evidence>
<dbReference type="EMBL" id="CAJNOJ010000017">
    <property type="protein sequence ID" value="CAF0823065.1"/>
    <property type="molecule type" value="Genomic_DNA"/>
</dbReference>
<feature type="region of interest" description="Disordered" evidence="1">
    <location>
        <begin position="228"/>
        <end position="287"/>
    </location>
</feature>
<name>A0A813UA93_ADIRI</name>
<reference evidence="2" key="1">
    <citation type="submission" date="2021-02" db="EMBL/GenBank/DDBJ databases">
        <authorList>
            <person name="Nowell W R."/>
        </authorList>
    </citation>
    <scope>NUCLEOTIDE SEQUENCE</scope>
</reference>
<accession>A0A813UA93</accession>
<dbReference type="AlphaFoldDB" id="A0A813UA93"/>
<feature type="compositionally biased region" description="Polar residues" evidence="1">
    <location>
        <begin position="247"/>
        <end position="263"/>
    </location>
</feature>
<dbReference type="Proteomes" id="UP000663852">
    <property type="component" value="Unassembled WGS sequence"/>
</dbReference>
<feature type="compositionally biased region" description="Acidic residues" evidence="1">
    <location>
        <begin position="231"/>
        <end position="245"/>
    </location>
</feature>
<organism evidence="2 3">
    <name type="scientific">Adineta ricciae</name>
    <name type="common">Rotifer</name>
    <dbReference type="NCBI Taxonomy" id="249248"/>
    <lineage>
        <taxon>Eukaryota</taxon>
        <taxon>Metazoa</taxon>
        <taxon>Spiralia</taxon>
        <taxon>Gnathifera</taxon>
        <taxon>Rotifera</taxon>
        <taxon>Eurotatoria</taxon>
        <taxon>Bdelloidea</taxon>
        <taxon>Adinetida</taxon>
        <taxon>Adinetidae</taxon>
        <taxon>Adineta</taxon>
    </lineage>
</organism>
<evidence type="ECO:0000313" key="2">
    <source>
        <dbReference type="EMBL" id="CAF0823065.1"/>
    </source>
</evidence>
<proteinExistence type="predicted"/>
<evidence type="ECO:0000313" key="3">
    <source>
        <dbReference type="Proteomes" id="UP000663852"/>
    </source>
</evidence>